<sequence length="272" mass="28815">MRVTSDDGVRTAFEVVGSGPPLVLLHGFFGGWCNVAGGRLCPRARRGHRLVLVDARGHGGSDAPHDVDCYRIDRQVGDVVAVLNALDISRVAFWGASMGGIIGLNLLAGHPERLTALIAGGAHGGPVAAAPADVQQEVGLFRSRGTAPFIEMLEREGPLPAWMRAAMQAADPHALAALTAALDARDGVLERLVQTPVPVLLLAGDRAPRLRSVQDTAARISGSTCVELPGCGHFDTFLRLDLALPVVRPFLARRRLGEPVKVGKVVRRAPVR</sequence>
<evidence type="ECO:0000259" key="1">
    <source>
        <dbReference type="Pfam" id="PF00561"/>
    </source>
</evidence>
<organism evidence="2 3">
    <name type="scientific">Streptomyces exfoliatus</name>
    <name type="common">Streptomyces hydrogenans</name>
    <dbReference type="NCBI Taxonomy" id="1905"/>
    <lineage>
        <taxon>Bacteria</taxon>
        <taxon>Bacillati</taxon>
        <taxon>Actinomycetota</taxon>
        <taxon>Actinomycetes</taxon>
        <taxon>Kitasatosporales</taxon>
        <taxon>Streptomycetaceae</taxon>
        <taxon>Streptomyces</taxon>
    </lineage>
</organism>
<reference evidence="2 3" key="1">
    <citation type="submission" date="2024-06" db="EMBL/GenBank/DDBJ databases">
        <title>The Natural Products Discovery Center: Release of the First 8490 Sequenced Strains for Exploring Actinobacteria Biosynthetic Diversity.</title>
        <authorList>
            <person name="Kalkreuter E."/>
            <person name="Kautsar S.A."/>
            <person name="Yang D."/>
            <person name="Bader C.D."/>
            <person name="Teijaro C.N."/>
            <person name="Fluegel L."/>
            <person name="Davis C.M."/>
            <person name="Simpson J.R."/>
            <person name="Lauterbach L."/>
            <person name="Steele A.D."/>
            <person name="Gui C."/>
            <person name="Meng S."/>
            <person name="Li G."/>
            <person name="Viehrig K."/>
            <person name="Ye F."/>
            <person name="Su P."/>
            <person name="Kiefer A.F."/>
            <person name="Nichols A."/>
            <person name="Cepeda A.J."/>
            <person name="Yan W."/>
            <person name="Fan B."/>
            <person name="Jiang Y."/>
            <person name="Adhikari A."/>
            <person name="Zheng C.-J."/>
            <person name="Schuster L."/>
            <person name="Cowan T.M."/>
            <person name="Smanski M.J."/>
            <person name="Chevrette M.G."/>
            <person name="De Carvalho L.P.S."/>
            <person name="Shen B."/>
        </authorList>
    </citation>
    <scope>NUCLEOTIDE SEQUENCE [LARGE SCALE GENOMIC DNA]</scope>
    <source>
        <strain evidence="2 3">NPDC045705</strain>
    </source>
</reference>
<accession>A0ABV3CZR5</accession>
<keyword evidence="2" id="KW-0378">Hydrolase</keyword>
<dbReference type="InterPro" id="IPR029058">
    <property type="entry name" value="AB_hydrolase_fold"/>
</dbReference>
<keyword evidence="3" id="KW-1185">Reference proteome</keyword>
<dbReference type="Proteomes" id="UP001551210">
    <property type="component" value="Unassembled WGS sequence"/>
</dbReference>
<dbReference type="InterPro" id="IPR050266">
    <property type="entry name" value="AB_hydrolase_sf"/>
</dbReference>
<dbReference type="Gene3D" id="3.40.50.1820">
    <property type="entry name" value="alpha/beta hydrolase"/>
    <property type="match status" value="1"/>
</dbReference>
<dbReference type="PANTHER" id="PTHR43798:SF33">
    <property type="entry name" value="HYDROLASE, PUTATIVE (AFU_ORTHOLOGUE AFUA_2G14860)-RELATED"/>
    <property type="match status" value="1"/>
</dbReference>
<dbReference type="SUPFAM" id="SSF53474">
    <property type="entry name" value="alpha/beta-Hydrolases"/>
    <property type="match status" value="1"/>
</dbReference>
<evidence type="ECO:0000313" key="3">
    <source>
        <dbReference type="Proteomes" id="UP001551210"/>
    </source>
</evidence>
<dbReference type="RefSeq" id="WP_359210558.1">
    <property type="nucleotide sequence ID" value="NZ_JBEZAM010000030.1"/>
</dbReference>
<dbReference type="EMBL" id="JBEZAM010000030">
    <property type="protein sequence ID" value="MEU7295710.1"/>
    <property type="molecule type" value="Genomic_DNA"/>
</dbReference>
<protein>
    <submittedName>
        <fullName evidence="2">Alpha/beta hydrolase</fullName>
    </submittedName>
</protein>
<dbReference type="GO" id="GO:0016787">
    <property type="term" value="F:hydrolase activity"/>
    <property type="evidence" value="ECO:0007669"/>
    <property type="project" value="UniProtKB-KW"/>
</dbReference>
<proteinExistence type="predicted"/>
<feature type="domain" description="AB hydrolase-1" evidence="1">
    <location>
        <begin position="20"/>
        <end position="123"/>
    </location>
</feature>
<dbReference type="InterPro" id="IPR000073">
    <property type="entry name" value="AB_hydrolase_1"/>
</dbReference>
<dbReference type="PANTHER" id="PTHR43798">
    <property type="entry name" value="MONOACYLGLYCEROL LIPASE"/>
    <property type="match status" value="1"/>
</dbReference>
<evidence type="ECO:0000313" key="2">
    <source>
        <dbReference type="EMBL" id="MEU7295710.1"/>
    </source>
</evidence>
<comment type="caution">
    <text evidence="2">The sequence shown here is derived from an EMBL/GenBank/DDBJ whole genome shotgun (WGS) entry which is preliminary data.</text>
</comment>
<name>A0ABV3CZR5_STREX</name>
<gene>
    <name evidence="2" type="ORF">AB0A76_21225</name>
</gene>
<dbReference type="Pfam" id="PF00561">
    <property type="entry name" value="Abhydrolase_1"/>
    <property type="match status" value="1"/>
</dbReference>